<protein>
    <submittedName>
        <fullName evidence="1">Uncharacterized protein</fullName>
    </submittedName>
</protein>
<dbReference type="Proteomes" id="UP000436088">
    <property type="component" value="Unassembled WGS sequence"/>
</dbReference>
<dbReference type="AlphaFoldDB" id="A0A6A3CFE5"/>
<proteinExistence type="predicted"/>
<gene>
    <name evidence="1" type="ORF">F3Y22_tig00006992pilonHSYRG00024</name>
</gene>
<name>A0A6A3CFE5_HIBSY</name>
<reference evidence="1" key="1">
    <citation type="submission" date="2019-09" db="EMBL/GenBank/DDBJ databases">
        <title>Draft genome information of white flower Hibiscus syriacus.</title>
        <authorList>
            <person name="Kim Y.-M."/>
        </authorList>
    </citation>
    <scope>NUCLEOTIDE SEQUENCE [LARGE SCALE GENOMIC DNA]</scope>
    <source>
        <strain evidence="1">YM2019G1</strain>
    </source>
</reference>
<dbReference type="InterPro" id="IPR042160">
    <property type="entry name" value="HD-Zip_IV"/>
</dbReference>
<dbReference type="PANTHER" id="PTHR45654">
    <property type="entry name" value="HOMEOBOX-LEUCINE ZIPPER PROTEIN MERISTEM L1"/>
    <property type="match status" value="1"/>
</dbReference>
<evidence type="ECO:0000313" key="2">
    <source>
        <dbReference type="Proteomes" id="UP000436088"/>
    </source>
</evidence>
<accession>A0A6A3CFE5</accession>
<comment type="caution">
    <text evidence="1">The sequence shown here is derived from an EMBL/GenBank/DDBJ whole genome shotgun (WGS) entry which is preliminary data.</text>
</comment>
<dbReference type="EMBL" id="VEPZ02000370">
    <property type="protein sequence ID" value="KAE8726401.1"/>
    <property type="molecule type" value="Genomic_DNA"/>
</dbReference>
<evidence type="ECO:0000313" key="1">
    <source>
        <dbReference type="EMBL" id="KAE8726401.1"/>
    </source>
</evidence>
<organism evidence="1 2">
    <name type="scientific">Hibiscus syriacus</name>
    <name type="common">Rose of Sharon</name>
    <dbReference type="NCBI Taxonomy" id="106335"/>
    <lineage>
        <taxon>Eukaryota</taxon>
        <taxon>Viridiplantae</taxon>
        <taxon>Streptophyta</taxon>
        <taxon>Embryophyta</taxon>
        <taxon>Tracheophyta</taxon>
        <taxon>Spermatophyta</taxon>
        <taxon>Magnoliopsida</taxon>
        <taxon>eudicotyledons</taxon>
        <taxon>Gunneridae</taxon>
        <taxon>Pentapetalae</taxon>
        <taxon>rosids</taxon>
        <taxon>malvids</taxon>
        <taxon>Malvales</taxon>
        <taxon>Malvaceae</taxon>
        <taxon>Malvoideae</taxon>
        <taxon>Hibiscus</taxon>
    </lineage>
</organism>
<keyword evidence="2" id="KW-1185">Reference proteome</keyword>
<dbReference type="PANTHER" id="PTHR45654:SF107">
    <property type="entry name" value="HOMEOBOX-LEUCINE ZIPPER PROTEIN ANTHOCYANINLESS 2-LIKE ISOFORM X1"/>
    <property type="match status" value="1"/>
</dbReference>
<sequence>MKTQWDAMKNVILTQENDKLRAENDLLKQAMKTPVCKGCGGPAVPDEISYEEHRLRIEYARLKGEALWGRKHMGKQGMGKLIFYP</sequence>